<evidence type="ECO:0000259" key="2">
    <source>
        <dbReference type="Pfam" id="PF02698"/>
    </source>
</evidence>
<feature type="domain" description="DUF218" evidence="2">
    <location>
        <begin position="64"/>
        <end position="185"/>
    </location>
</feature>
<sequence length="222" mass="25823">MLLNPMCTHYKVYYLSFDKENVRGDMLNDRLVYFMLNTYMPYVWGYIIRKHFNKAGYNHGQKRDAMIVLGYPAKKDGRMTPILRERIYKATDLYHNGIAEVVICSGASVANNHVEAEIMASALVELGVDGSQIILETKARGTYENLVKSREIMHERGLRNAVIVTSPWHLRKASSYAYRLGIDHTLEKSRVPKEFVIGFGIIYVYIYIQMFIIYLRFYKGRQ</sequence>
<dbReference type="InterPro" id="IPR003848">
    <property type="entry name" value="DUF218"/>
</dbReference>
<keyword evidence="1" id="KW-0812">Transmembrane</keyword>
<dbReference type="EMBL" id="VTEI01000001">
    <property type="protein sequence ID" value="TYS19857.1"/>
    <property type="molecule type" value="Genomic_DNA"/>
</dbReference>
<dbReference type="GO" id="GO:0000270">
    <property type="term" value="P:peptidoglycan metabolic process"/>
    <property type="evidence" value="ECO:0007669"/>
    <property type="project" value="TreeGrafter"/>
</dbReference>
<accession>A0A5D4NZT5</accession>
<dbReference type="PANTHER" id="PTHR30336">
    <property type="entry name" value="INNER MEMBRANE PROTEIN, PROBABLE PERMEASE"/>
    <property type="match status" value="1"/>
</dbReference>
<gene>
    <name evidence="3" type="ORF">FZC78_02180</name>
</gene>
<comment type="caution">
    <text evidence="3">The sequence shown here is derived from an EMBL/GenBank/DDBJ whole genome shotgun (WGS) entry which is preliminary data.</text>
</comment>
<organism evidence="3 4">
    <name type="scientific">Rossellomorea vietnamensis</name>
    <dbReference type="NCBI Taxonomy" id="218284"/>
    <lineage>
        <taxon>Bacteria</taxon>
        <taxon>Bacillati</taxon>
        <taxon>Bacillota</taxon>
        <taxon>Bacilli</taxon>
        <taxon>Bacillales</taxon>
        <taxon>Bacillaceae</taxon>
        <taxon>Rossellomorea</taxon>
    </lineage>
</organism>
<dbReference type="PANTHER" id="PTHR30336:SF4">
    <property type="entry name" value="ENVELOPE BIOGENESIS FACTOR ELYC"/>
    <property type="match status" value="1"/>
</dbReference>
<keyword evidence="1" id="KW-1133">Transmembrane helix</keyword>
<dbReference type="GO" id="GO:0043164">
    <property type="term" value="P:Gram-negative-bacterium-type cell wall biogenesis"/>
    <property type="evidence" value="ECO:0007669"/>
    <property type="project" value="TreeGrafter"/>
</dbReference>
<dbReference type="CDD" id="cd06259">
    <property type="entry name" value="YdcF-like"/>
    <property type="match status" value="1"/>
</dbReference>
<reference evidence="3 4" key="1">
    <citation type="submission" date="2019-08" db="EMBL/GenBank/DDBJ databases">
        <title>Bacillus genomes from the desert of Cuatro Cienegas, Coahuila.</title>
        <authorList>
            <person name="Olmedo-Alvarez G."/>
        </authorList>
    </citation>
    <scope>NUCLEOTIDE SEQUENCE [LARGE SCALE GENOMIC DNA]</scope>
    <source>
        <strain evidence="3 4">CH34_1T</strain>
    </source>
</reference>
<evidence type="ECO:0000313" key="4">
    <source>
        <dbReference type="Proteomes" id="UP000322267"/>
    </source>
</evidence>
<feature type="transmembrane region" description="Helical" evidence="1">
    <location>
        <begin position="31"/>
        <end position="48"/>
    </location>
</feature>
<dbReference type="InterPro" id="IPR051599">
    <property type="entry name" value="Cell_Envelope_Assoc"/>
</dbReference>
<protein>
    <submittedName>
        <fullName evidence="3">YdcF family protein</fullName>
    </submittedName>
</protein>
<dbReference type="InterPro" id="IPR014729">
    <property type="entry name" value="Rossmann-like_a/b/a_fold"/>
</dbReference>
<dbReference type="OrthoDB" id="9782395at2"/>
<keyword evidence="1" id="KW-0472">Membrane</keyword>
<evidence type="ECO:0000313" key="3">
    <source>
        <dbReference type="EMBL" id="TYS19857.1"/>
    </source>
</evidence>
<dbReference type="Proteomes" id="UP000322267">
    <property type="component" value="Unassembled WGS sequence"/>
</dbReference>
<proteinExistence type="predicted"/>
<dbReference type="Pfam" id="PF02698">
    <property type="entry name" value="DUF218"/>
    <property type="match status" value="1"/>
</dbReference>
<evidence type="ECO:0000256" key="1">
    <source>
        <dbReference type="SAM" id="Phobius"/>
    </source>
</evidence>
<dbReference type="Gene3D" id="3.40.50.620">
    <property type="entry name" value="HUPs"/>
    <property type="match status" value="1"/>
</dbReference>
<feature type="transmembrane region" description="Helical" evidence="1">
    <location>
        <begin position="195"/>
        <end position="217"/>
    </location>
</feature>
<dbReference type="AlphaFoldDB" id="A0A5D4NZT5"/>
<dbReference type="GO" id="GO:0005886">
    <property type="term" value="C:plasma membrane"/>
    <property type="evidence" value="ECO:0007669"/>
    <property type="project" value="TreeGrafter"/>
</dbReference>
<name>A0A5D4NZT5_9BACI</name>